<reference evidence="1" key="1">
    <citation type="submission" date="2020-05" db="EMBL/GenBank/DDBJ databases">
        <title>Mycena genomes resolve the evolution of fungal bioluminescence.</title>
        <authorList>
            <person name="Tsai I.J."/>
        </authorList>
    </citation>
    <scope>NUCLEOTIDE SEQUENCE</scope>
    <source>
        <strain evidence="1">171206Taipei</strain>
    </source>
</reference>
<dbReference type="OrthoDB" id="4948898at2759"/>
<dbReference type="GeneID" id="59346819"/>
<accession>A0A8H6SPE1</accession>
<keyword evidence="2" id="KW-1185">Reference proteome</keyword>
<dbReference type="EMBL" id="JACAZF010000006">
    <property type="protein sequence ID" value="KAF7301947.1"/>
    <property type="molecule type" value="Genomic_DNA"/>
</dbReference>
<dbReference type="Gene3D" id="2.170.15.10">
    <property type="entry name" value="Proaerolysin, chain A, domain 3"/>
    <property type="match status" value="1"/>
</dbReference>
<evidence type="ECO:0000313" key="2">
    <source>
        <dbReference type="Proteomes" id="UP000636479"/>
    </source>
</evidence>
<sequence length="227" mass="25849">MAETLYIPPPGVCFRLLGYVTQQVLFSRTHEQPEVWHHPVQSEHQDQYFSLVPLSENQEGFYALQGKVSDKFLVITPARTLANEDDEGSPASWFKLEAGEGKTAKMFRITCPALDMVIFSRTHMTPHVSATSPISNKWDDQYFSFVFEDLQVNRVEYDLARATIADRSLVQITVHTFTNNTSHEQQMTISSDLPAAQTFTWKYSSGFPLGDDISFKGKLKVGAWKRY</sequence>
<dbReference type="CDD" id="cd23424">
    <property type="entry name" value="beta-trefoil_Ricin_BEL-like"/>
    <property type="match status" value="1"/>
</dbReference>
<keyword evidence="1" id="KW-0430">Lectin</keyword>
<comment type="caution">
    <text evidence="1">The sequence shown here is derived from an EMBL/GenBank/DDBJ whole genome shotgun (WGS) entry which is preliminary data.</text>
</comment>
<dbReference type="Gene3D" id="2.80.10.50">
    <property type="match status" value="1"/>
</dbReference>
<protein>
    <submittedName>
        <fullName evidence="1">Hemolytic lectin LSLb</fullName>
    </submittedName>
</protein>
<dbReference type="GO" id="GO:0030246">
    <property type="term" value="F:carbohydrate binding"/>
    <property type="evidence" value="ECO:0007669"/>
    <property type="project" value="UniProtKB-KW"/>
</dbReference>
<name>A0A8H6SPE1_9AGAR</name>
<evidence type="ECO:0000313" key="1">
    <source>
        <dbReference type="EMBL" id="KAF7301947.1"/>
    </source>
</evidence>
<gene>
    <name evidence="1" type="ORF">MIND_00760800</name>
</gene>
<organism evidence="1 2">
    <name type="scientific">Mycena indigotica</name>
    <dbReference type="NCBI Taxonomy" id="2126181"/>
    <lineage>
        <taxon>Eukaryota</taxon>
        <taxon>Fungi</taxon>
        <taxon>Dikarya</taxon>
        <taxon>Basidiomycota</taxon>
        <taxon>Agaricomycotina</taxon>
        <taxon>Agaricomycetes</taxon>
        <taxon>Agaricomycetidae</taxon>
        <taxon>Agaricales</taxon>
        <taxon>Marasmiineae</taxon>
        <taxon>Mycenaceae</taxon>
        <taxon>Mycena</taxon>
    </lineage>
</organism>
<dbReference type="RefSeq" id="XP_037219947.1">
    <property type="nucleotide sequence ID" value="XM_037364303.1"/>
</dbReference>
<dbReference type="Proteomes" id="UP000636479">
    <property type="component" value="Unassembled WGS sequence"/>
</dbReference>
<dbReference type="AlphaFoldDB" id="A0A8H6SPE1"/>
<proteinExistence type="predicted"/>